<dbReference type="Gene3D" id="2.40.320.10">
    <property type="entry name" value="Hypothetical Protein Pfu-838710-001"/>
    <property type="match status" value="1"/>
</dbReference>
<keyword evidence="3" id="KW-1185">Reference proteome</keyword>
<name>A0A7W1XD71_9BACL</name>
<evidence type="ECO:0000313" key="3">
    <source>
        <dbReference type="Proteomes" id="UP000530514"/>
    </source>
</evidence>
<evidence type="ECO:0000259" key="1">
    <source>
        <dbReference type="PROSITE" id="PS51707"/>
    </source>
</evidence>
<dbReference type="InterPro" id="IPR023577">
    <property type="entry name" value="CYTH_domain"/>
</dbReference>
<dbReference type="Proteomes" id="UP000530514">
    <property type="component" value="Unassembled WGS sequence"/>
</dbReference>
<comment type="caution">
    <text evidence="2">The sequence shown here is derived from an EMBL/GenBank/DDBJ whole genome shotgun (WGS) entry which is preliminary data.</text>
</comment>
<organism evidence="2 3">
    <name type="scientific">Thermoactinomyces daqus</name>
    <dbReference type="NCBI Taxonomy" id="1329516"/>
    <lineage>
        <taxon>Bacteria</taxon>
        <taxon>Bacillati</taxon>
        <taxon>Bacillota</taxon>
        <taxon>Bacilli</taxon>
        <taxon>Bacillales</taxon>
        <taxon>Thermoactinomycetaceae</taxon>
        <taxon>Thermoactinomyces</taxon>
    </lineage>
</organism>
<protein>
    <submittedName>
        <fullName evidence="2">CYTH domain-containing protein</fullName>
    </submittedName>
</protein>
<dbReference type="SUPFAM" id="SSF55154">
    <property type="entry name" value="CYTH-like phosphatases"/>
    <property type="match status" value="1"/>
</dbReference>
<reference evidence="2 3" key="1">
    <citation type="submission" date="2020-07" db="EMBL/GenBank/DDBJ databases">
        <authorList>
            <person name="Feng H."/>
        </authorList>
    </citation>
    <scope>NUCLEOTIDE SEQUENCE [LARGE SCALE GENOMIC DNA]</scope>
    <source>
        <strain evidence="3">s-11</strain>
    </source>
</reference>
<evidence type="ECO:0000313" key="2">
    <source>
        <dbReference type="EMBL" id="MBA4544387.1"/>
    </source>
</evidence>
<accession>A0A7W1XD71</accession>
<dbReference type="AlphaFoldDB" id="A0A7W1XD71"/>
<gene>
    <name evidence="2" type="ORF">H1164_16190</name>
</gene>
<sequence length="184" mass="21126">MATEYEGKILEINPSEMEDKILSRGGEKVGEALMRRYVYDITPGNKSKWIRLRDTGKEITLTIKEIHHDGIDGTEETEISVDSFETANKMLEKLGYKAKGYQENRRTSFILDGARLEIDEWPMIPPYLEIEANSREEVIKIASLLGFDDAQLTGENTIKIYAKYGIDLNEIKDLRFTENDVKMI</sequence>
<dbReference type="InterPro" id="IPR033469">
    <property type="entry name" value="CYTH-like_dom_sf"/>
</dbReference>
<dbReference type="EMBL" id="JACEIP010000037">
    <property type="protein sequence ID" value="MBA4544387.1"/>
    <property type="molecule type" value="Genomic_DNA"/>
</dbReference>
<dbReference type="Pfam" id="PF01928">
    <property type="entry name" value="CYTH"/>
    <property type="match status" value="1"/>
</dbReference>
<dbReference type="OrthoDB" id="2988223at2"/>
<proteinExistence type="predicted"/>
<feature type="domain" description="CYTH" evidence="1">
    <location>
        <begin position="2"/>
        <end position="163"/>
    </location>
</feature>
<dbReference type="PROSITE" id="PS51707">
    <property type="entry name" value="CYTH"/>
    <property type="match status" value="1"/>
</dbReference>